<evidence type="ECO:0000313" key="3">
    <source>
        <dbReference type="Proteomes" id="UP000054538"/>
    </source>
</evidence>
<accession>A0A0D0C8D3</accession>
<feature type="non-terminal residue" evidence="2">
    <location>
        <position position="219"/>
    </location>
</feature>
<dbReference type="AlphaFoldDB" id="A0A0D0C8D3"/>
<dbReference type="HOGENOM" id="CLU_060168_0_0_1"/>
<evidence type="ECO:0000259" key="1">
    <source>
        <dbReference type="Pfam" id="PF20149"/>
    </source>
</evidence>
<reference evidence="2 3" key="1">
    <citation type="submission" date="2014-04" db="EMBL/GenBank/DDBJ databases">
        <authorList>
            <consortium name="DOE Joint Genome Institute"/>
            <person name="Kuo A."/>
            <person name="Kohler A."/>
            <person name="Jargeat P."/>
            <person name="Nagy L.G."/>
            <person name="Floudas D."/>
            <person name="Copeland A."/>
            <person name="Barry K.W."/>
            <person name="Cichocki N."/>
            <person name="Veneault-Fourrey C."/>
            <person name="LaButti K."/>
            <person name="Lindquist E.A."/>
            <person name="Lipzen A."/>
            <person name="Lundell T."/>
            <person name="Morin E."/>
            <person name="Murat C."/>
            <person name="Sun H."/>
            <person name="Tunlid A."/>
            <person name="Henrissat B."/>
            <person name="Grigoriev I.V."/>
            <person name="Hibbett D.S."/>
            <person name="Martin F."/>
            <person name="Nordberg H.P."/>
            <person name="Cantor M.N."/>
            <person name="Hua S.X."/>
        </authorList>
    </citation>
    <scope>NUCLEOTIDE SEQUENCE [LARGE SCALE GENOMIC DNA]</scope>
    <source>
        <strain evidence="2 3">Ve08.2h10</strain>
    </source>
</reference>
<protein>
    <recommendedName>
        <fullName evidence="1">DUF6532 domain-containing protein</fullName>
    </recommendedName>
</protein>
<gene>
    <name evidence="2" type="ORF">PAXRUDRAFT_81139</name>
</gene>
<dbReference type="Pfam" id="PF20149">
    <property type="entry name" value="DUF6532"/>
    <property type="match status" value="1"/>
</dbReference>
<dbReference type="OrthoDB" id="2790754at2759"/>
<dbReference type="Proteomes" id="UP000054538">
    <property type="component" value="Unassembled WGS sequence"/>
</dbReference>
<feature type="non-terminal residue" evidence="2">
    <location>
        <position position="1"/>
    </location>
</feature>
<evidence type="ECO:0000313" key="2">
    <source>
        <dbReference type="EMBL" id="KIK79202.1"/>
    </source>
</evidence>
<dbReference type="InParanoid" id="A0A0D0C8D3"/>
<reference evidence="3" key="2">
    <citation type="submission" date="2015-01" db="EMBL/GenBank/DDBJ databases">
        <title>Evolutionary Origins and Diversification of the Mycorrhizal Mutualists.</title>
        <authorList>
            <consortium name="DOE Joint Genome Institute"/>
            <consortium name="Mycorrhizal Genomics Consortium"/>
            <person name="Kohler A."/>
            <person name="Kuo A."/>
            <person name="Nagy L.G."/>
            <person name="Floudas D."/>
            <person name="Copeland A."/>
            <person name="Barry K.W."/>
            <person name="Cichocki N."/>
            <person name="Veneault-Fourrey C."/>
            <person name="LaButti K."/>
            <person name="Lindquist E.A."/>
            <person name="Lipzen A."/>
            <person name="Lundell T."/>
            <person name="Morin E."/>
            <person name="Murat C."/>
            <person name="Riley R."/>
            <person name="Ohm R."/>
            <person name="Sun H."/>
            <person name="Tunlid A."/>
            <person name="Henrissat B."/>
            <person name="Grigoriev I.V."/>
            <person name="Hibbett D.S."/>
            <person name="Martin F."/>
        </authorList>
    </citation>
    <scope>NUCLEOTIDE SEQUENCE [LARGE SCALE GENOMIC DNA]</scope>
    <source>
        <strain evidence="3">Ve08.2h10</strain>
    </source>
</reference>
<sequence>PRTSRVMTRGHTALHLHIATVNGFPAPGTKLERGWASMKEGVEGYVNLTQKLSNLGKDSIGKEKAVNYVWSAGPQICRELISKAHLKISASYSIPGSMNPKEIAATMEWLICTNAFLNGDLNVKAHTFDKQQLFCHPIIKDLIISQWFGAKGEGVKYPEAFKGVPLPLLALVATAVGFKNVTHIPTYSRYLFYMQKLQRLQKNCPTWYERMTKEMYQAV</sequence>
<organism evidence="2 3">
    <name type="scientific">Paxillus rubicundulus Ve08.2h10</name>
    <dbReference type="NCBI Taxonomy" id="930991"/>
    <lineage>
        <taxon>Eukaryota</taxon>
        <taxon>Fungi</taxon>
        <taxon>Dikarya</taxon>
        <taxon>Basidiomycota</taxon>
        <taxon>Agaricomycotina</taxon>
        <taxon>Agaricomycetes</taxon>
        <taxon>Agaricomycetidae</taxon>
        <taxon>Boletales</taxon>
        <taxon>Paxilineae</taxon>
        <taxon>Paxillaceae</taxon>
        <taxon>Paxillus</taxon>
    </lineage>
</organism>
<proteinExistence type="predicted"/>
<name>A0A0D0C8D3_9AGAM</name>
<dbReference type="InterPro" id="IPR045341">
    <property type="entry name" value="DUF6532"/>
</dbReference>
<dbReference type="EMBL" id="KN826349">
    <property type="protein sequence ID" value="KIK79202.1"/>
    <property type="molecule type" value="Genomic_DNA"/>
</dbReference>
<keyword evidence="3" id="KW-1185">Reference proteome</keyword>
<dbReference type="STRING" id="930991.A0A0D0C8D3"/>
<feature type="domain" description="DUF6532" evidence="1">
    <location>
        <begin position="12"/>
        <end position="177"/>
    </location>
</feature>